<dbReference type="InterPro" id="IPR036640">
    <property type="entry name" value="ABC1_TM_sf"/>
</dbReference>
<keyword evidence="13" id="KW-1185">Reference proteome</keyword>
<feature type="domain" description="ABC transporter" evidence="10">
    <location>
        <begin position="1135"/>
        <end position="1400"/>
    </location>
</feature>
<feature type="transmembrane region" description="Helical" evidence="9">
    <location>
        <begin position="808"/>
        <end position="835"/>
    </location>
</feature>
<reference evidence="12 13" key="1">
    <citation type="submission" date="2018-07" db="EMBL/GenBank/DDBJ databases">
        <title>Section-level genome sequencing of Aspergillus section Nigri to investigate inter- and intra-species variation.</title>
        <authorList>
            <consortium name="DOE Joint Genome Institute"/>
            <person name="Vesth T.C."/>
            <person name="Nybo J.L."/>
            <person name="Theobald S."/>
            <person name="Frisvad J.C."/>
            <person name="Larsen T.O."/>
            <person name="Nielsen K.F."/>
            <person name="Hoof J.B."/>
            <person name="Brandl J."/>
            <person name="Salamov A."/>
            <person name="Riley R."/>
            <person name="Gladden J.M."/>
            <person name="Phatale P."/>
            <person name="Nielsen M.T."/>
            <person name="Lyhne E.K."/>
            <person name="Kogle M.E."/>
            <person name="Strasser K."/>
            <person name="McDonnell E."/>
            <person name="Barry K."/>
            <person name="Clum A."/>
            <person name="Chen C."/>
            <person name="Nolan M."/>
            <person name="Sandor L."/>
            <person name="Kuo A."/>
            <person name="Lipzen A."/>
            <person name="Hainaut M."/>
            <person name="Drula E."/>
            <person name="Tsang A."/>
            <person name="Magnuson J.K."/>
            <person name="Henrissat B."/>
            <person name="Wiebenga A."/>
            <person name="Simmons B.A."/>
            <person name="Makela M.R."/>
            <person name="De vries R.P."/>
            <person name="Grigoriev I.V."/>
            <person name="Mortensen U.H."/>
            <person name="Baker S.E."/>
            <person name="Andersen M.R."/>
        </authorList>
    </citation>
    <scope>NUCLEOTIDE SEQUENCE [LARGE SCALE GENOMIC DNA]</scope>
    <source>
        <strain evidence="12 13">ATCC 13157</strain>
    </source>
</reference>
<keyword evidence="12" id="KW-0378">Hydrolase</keyword>
<evidence type="ECO:0000259" key="10">
    <source>
        <dbReference type="PROSITE" id="PS50893"/>
    </source>
</evidence>
<dbReference type="CDD" id="cd18580">
    <property type="entry name" value="ABC_6TM_ABCC_D2"/>
    <property type="match status" value="1"/>
</dbReference>
<accession>A0A370PLI2</accession>
<feature type="transmembrane region" description="Helical" evidence="9">
    <location>
        <begin position="227"/>
        <end position="247"/>
    </location>
</feature>
<feature type="transmembrane region" description="Helical" evidence="9">
    <location>
        <begin position="856"/>
        <end position="882"/>
    </location>
</feature>
<feature type="domain" description="ABC transporter" evidence="10">
    <location>
        <begin position="535"/>
        <end position="764"/>
    </location>
</feature>
<dbReference type="PANTHER" id="PTHR24223:SF399">
    <property type="entry name" value="ABC TRANSPORTER ATNG"/>
    <property type="match status" value="1"/>
</dbReference>
<feature type="transmembrane region" description="Helical" evidence="9">
    <location>
        <begin position="1070"/>
        <end position="1091"/>
    </location>
</feature>
<keyword evidence="6 9" id="KW-1133">Transmembrane helix</keyword>
<dbReference type="InterPro" id="IPR050173">
    <property type="entry name" value="ABC_transporter_C-like"/>
</dbReference>
<name>A0A370PLI2_ASPPH</name>
<feature type="domain" description="ABC transmembrane type-1" evidence="11">
    <location>
        <begin position="919"/>
        <end position="1099"/>
    </location>
</feature>
<sequence>MTMIATCEQIDESWGPWAQSCRGGFDFTLTFEDTILTILPSILFIVASLIGVLCGRERRQLLHATPYLSTCKPSLHCVTIGLADIVVENSNSSPHQYRSGGYILRNSVSLSMVVVSTAPHRGRTQSVPQSLPFSNNRLSSGPDEAPSLAYRGTGNAFEGAAKRALWSGPIPLASAYTVGCDLFGMYDAATAGHYSTRFGQYSRLSQVQGSKPTSLLRALFLTLRIELLIPALPRGVMIAVTLVQPLLLQRILDFVQGEGYSERMSVGYGLIGACALLYGLTSVFNAWYAHASNRLALQIRNVLVDAIYSKLLRLPIANADPGLITTLINVDMEHIIEGARVIHDLWAAVISVGVSLYMIYWKLGLAPVNHDPVVSLQGSKDVGTCRPIYEGIEETKDRRSSPGTLIWSILSTVPASASSQIALVAAYGGFAIVSRTRDEVMTTDTMFTSLALLQISTDPLFMLIQETSLLVTAYKCIQRIQSFLDLDEYSSMQAKGTLSLKETVDAHGKGIIELNCKPLSDASVSLDGEECGALIKFHNACYSGGNSEGEVLLSDITLIIRQGSAVVVAGSIGSGKSSLLKAILGELCFVSGYSYVRPHLRMAYCAQEPWLLNDTIRNNILGGRAMDSGWYQQVLEAVHLLPDLDSLSERDSTIIGHGGSRLSGGQRQRISLARALYSRPQLLLADDILSGLDKKTEQGIIRAVFSPSGLLKCLECTVVLATHSDLCISKFDDVITMDQGRILFRGPSKKTFNTDEMIENRNLENNDNFENLKTASTPTESTTVASVDSVARSLPDEDESAATAPSDWSIYLFFVRSMSVPGFLVFVALAMAMGAERSFESVWLQDWAESKHPDHVAYYVGIFTGLVVGGLILLYITCWSVFITLRPILVTRLQPGFPNSVFFEFLMTSSSIGIYGDQFIQDIMLLDNDLPMAWLNTFTALCAALSETIIVLLSSKYLVISVPFLVGGLWALQRFYLRTSKQLRLMDIESKAPLSGFVNDTISGLLTVRAFGRIDEFQCQARQLLQTSQAANYMLLSIQVWLKMILDFIVMILAVAVTGLAVGLRSQRSVGFLGLALVNLISLSSTIRYVMTFWVDLETSIGAAARIRQFNISMTPEDDPSNRPEHKAGFANGNVAFQDVSAHIPIHGTSGDVILKDVTFSVREGQKVAICGRTGSGKSALLGTLLRLLDIQRGVVTVGDEPITGFSRDSIRSSFLSLPQKPLLFANSVRYNMDPWGRHADSQDFDTYARESLQQVGIWEVFEQLYHQSLSDTGAHGPIPKSALDLDIDTDGSLTPGQQQLFCLARLLCRLRQESSRFPVILLDEVTSSVDQETERTMRCLLRNSLQKHTVLEVIHRLKKDAVREDYELVLVLDQGQIVEFGPPDALLNTPGSVISSGSSLYILGNLIDVRCSIALLLPDRHERRGHAQWMKRRQNCDFSKSLHFLTHQPFVWLLVSGREDMNSY</sequence>
<dbReference type="Gene3D" id="3.40.50.300">
    <property type="entry name" value="P-loop containing nucleotide triphosphate hydrolases"/>
    <property type="match status" value="2"/>
</dbReference>
<dbReference type="Proteomes" id="UP000254937">
    <property type="component" value="Unassembled WGS sequence"/>
</dbReference>
<keyword evidence="4" id="KW-0547">Nucleotide-binding</keyword>
<protein>
    <submittedName>
        <fullName evidence="12">P-loop containing nucleoside triphosphate hydrolase protein</fullName>
    </submittedName>
</protein>
<dbReference type="Pfam" id="PF00664">
    <property type="entry name" value="ABC_membrane"/>
    <property type="match status" value="2"/>
</dbReference>
<evidence type="ECO:0000256" key="3">
    <source>
        <dbReference type="ARBA" id="ARBA00022692"/>
    </source>
</evidence>
<dbReference type="PROSITE" id="PS50893">
    <property type="entry name" value="ABC_TRANSPORTER_2"/>
    <property type="match status" value="2"/>
</dbReference>
<dbReference type="InterPro" id="IPR003593">
    <property type="entry name" value="AAA+_ATPase"/>
</dbReference>
<dbReference type="SUPFAM" id="SSF52540">
    <property type="entry name" value="P-loop containing nucleoside triphosphate hydrolases"/>
    <property type="match status" value="2"/>
</dbReference>
<evidence type="ECO:0000256" key="7">
    <source>
        <dbReference type="ARBA" id="ARBA00023136"/>
    </source>
</evidence>
<dbReference type="Pfam" id="PF00005">
    <property type="entry name" value="ABC_tran"/>
    <property type="match status" value="2"/>
</dbReference>
<feature type="domain" description="ABC transmembrane type-1" evidence="11">
    <location>
        <begin position="236"/>
        <end position="361"/>
    </location>
</feature>
<dbReference type="InterPro" id="IPR044726">
    <property type="entry name" value="ABCC_6TM_D2"/>
</dbReference>
<dbReference type="GO" id="GO:0016020">
    <property type="term" value="C:membrane"/>
    <property type="evidence" value="ECO:0007669"/>
    <property type="project" value="UniProtKB-SubCell"/>
</dbReference>
<keyword evidence="2" id="KW-0813">Transport</keyword>
<evidence type="ECO:0000256" key="2">
    <source>
        <dbReference type="ARBA" id="ARBA00022448"/>
    </source>
</evidence>
<dbReference type="SUPFAM" id="SSF90123">
    <property type="entry name" value="ABC transporter transmembrane region"/>
    <property type="match status" value="2"/>
</dbReference>
<dbReference type="InterPro" id="IPR017871">
    <property type="entry name" value="ABC_transporter-like_CS"/>
</dbReference>
<evidence type="ECO:0000256" key="6">
    <source>
        <dbReference type="ARBA" id="ARBA00022989"/>
    </source>
</evidence>
<evidence type="ECO:0000259" key="11">
    <source>
        <dbReference type="PROSITE" id="PS50929"/>
    </source>
</evidence>
<dbReference type="PROSITE" id="PS50929">
    <property type="entry name" value="ABC_TM1F"/>
    <property type="match status" value="2"/>
</dbReference>
<comment type="subcellular location">
    <subcellularLocation>
        <location evidence="1">Membrane</location>
        <topology evidence="1">Multi-pass membrane protein</topology>
    </subcellularLocation>
</comment>
<feature type="transmembrane region" description="Helical" evidence="9">
    <location>
        <begin position="1044"/>
        <end position="1064"/>
    </location>
</feature>
<dbReference type="GO" id="GO:0016887">
    <property type="term" value="F:ATP hydrolysis activity"/>
    <property type="evidence" value="ECO:0007669"/>
    <property type="project" value="InterPro"/>
</dbReference>
<evidence type="ECO:0000313" key="12">
    <source>
        <dbReference type="EMBL" id="RDK42754.1"/>
    </source>
</evidence>
<evidence type="ECO:0000256" key="9">
    <source>
        <dbReference type="SAM" id="Phobius"/>
    </source>
</evidence>
<feature type="transmembrane region" description="Helical" evidence="9">
    <location>
        <begin position="35"/>
        <end position="54"/>
    </location>
</feature>
<feature type="region of interest" description="Disordered" evidence="8">
    <location>
        <begin position="122"/>
        <end position="145"/>
    </location>
</feature>
<feature type="transmembrane region" description="Helical" evidence="9">
    <location>
        <begin position="405"/>
        <end position="433"/>
    </location>
</feature>
<feature type="transmembrane region" description="Helical" evidence="9">
    <location>
        <begin position="932"/>
        <end position="952"/>
    </location>
</feature>
<keyword evidence="5" id="KW-0067">ATP-binding</keyword>
<dbReference type="InterPro" id="IPR011527">
    <property type="entry name" value="ABC1_TM_dom"/>
</dbReference>
<dbReference type="InterPro" id="IPR003439">
    <property type="entry name" value="ABC_transporter-like_ATP-bd"/>
</dbReference>
<feature type="compositionally biased region" description="Polar residues" evidence="8">
    <location>
        <begin position="124"/>
        <end position="139"/>
    </location>
</feature>
<evidence type="ECO:0000256" key="5">
    <source>
        <dbReference type="ARBA" id="ARBA00022840"/>
    </source>
</evidence>
<dbReference type="PANTHER" id="PTHR24223">
    <property type="entry name" value="ATP-BINDING CASSETTE SUB-FAMILY C"/>
    <property type="match status" value="1"/>
</dbReference>
<dbReference type="GO" id="GO:0005524">
    <property type="term" value="F:ATP binding"/>
    <property type="evidence" value="ECO:0007669"/>
    <property type="project" value="UniProtKB-KW"/>
</dbReference>
<dbReference type="GO" id="GO:0140359">
    <property type="term" value="F:ABC-type transporter activity"/>
    <property type="evidence" value="ECO:0007669"/>
    <property type="project" value="InterPro"/>
</dbReference>
<organism evidence="12 13">
    <name type="scientific">Aspergillus phoenicis ATCC 13157</name>
    <dbReference type="NCBI Taxonomy" id="1353007"/>
    <lineage>
        <taxon>Eukaryota</taxon>
        <taxon>Fungi</taxon>
        <taxon>Dikarya</taxon>
        <taxon>Ascomycota</taxon>
        <taxon>Pezizomycotina</taxon>
        <taxon>Eurotiomycetes</taxon>
        <taxon>Eurotiomycetidae</taxon>
        <taxon>Eurotiales</taxon>
        <taxon>Aspergillaceae</taxon>
        <taxon>Aspergillus</taxon>
    </lineage>
</organism>
<evidence type="ECO:0000256" key="8">
    <source>
        <dbReference type="SAM" id="MobiDB-lite"/>
    </source>
</evidence>
<feature type="transmembrane region" description="Helical" evidence="9">
    <location>
        <begin position="958"/>
        <end position="977"/>
    </location>
</feature>
<dbReference type="EMBL" id="KZ851852">
    <property type="protein sequence ID" value="RDK42754.1"/>
    <property type="molecule type" value="Genomic_DNA"/>
</dbReference>
<evidence type="ECO:0000256" key="1">
    <source>
        <dbReference type="ARBA" id="ARBA00004141"/>
    </source>
</evidence>
<gene>
    <name evidence="12" type="ORF">M752DRAFT_315148</name>
</gene>
<keyword evidence="7 9" id="KW-0472">Membrane</keyword>
<feature type="transmembrane region" description="Helical" evidence="9">
    <location>
        <begin position="902"/>
        <end position="920"/>
    </location>
</feature>
<evidence type="ECO:0000313" key="13">
    <source>
        <dbReference type="Proteomes" id="UP000254937"/>
    </source>
</evidence>
<dbReference type="Gene3D" id="1.20.1560.10">
    <property type="entry name" value="ABC transporter type 1, transmembrane domain"/>
    <property type="match status" value="3"/>
</dbReference>
<proteinExistence type="predicted"/>
<dbReference type="SMART" id="SM00382">
    <property type="entry name" value="AAA"/>
    <property type="match status" value="2"/>
</dbReference>
<keyword evidence="3 9" id="KW-0812">Transmembrane</keyword>
<dbReference type="PROSITE" id="PS00211">
    <property type="entry name" value="ABC_TRANSPORTER_1"/>
    <property type="match status" value="1"/>
</dbReference>
<evidence type="ECO:0000256" key="4">
    <source>
        <dbReference type="ARBA" id="ARBA00022741"/>
    </source>
</evidence>
<dbReference type="InterPro" id="IPR027417">
    <property type="entry name" value="P-loop_NTPase"/>
</dbReference>
<feature type="transmembrane region" description="Helical" evidence="9">
    <location>
        <begin position="267"/>
        <end position="288"/>
    </location>
</feature>
<feature type="transmembrane region" description="Helical" evidence="9">
    <location>
        <begin position="341"/>
        <end position="360"/>
    </location>
</feature>